<feature type="transmembrane region" description="Helical" evidence="1">
    <location>
        <begin position="7"/>
        <end position="27"/>
    </location>
</feature>
<comment type="caution">
    <text evidence="2">The sequence shown here is derived from an EMBL/GenBank/DDBJ whole genome shotgun (WGS) entry which is preliminary data.</text>
</comment>
<dbReference type="OrthoDB" id="71372at2157"/>
<reference evidence="2 3" key="1">
    <citation type="submission" date="2018-06" db="EMBL/GenBank/DDBJ databases">
        <title>Draft genome sequence of hyperthermophilic methanogen Methanothermobacter tenebrarum sp. MCM-B 1447.</title>
        <authorList>
            <person name="Pore S.D."/>
            <person name="Dagar S."/>
            <person name="Dhakephalkar P.K."/>
        </authorList>
    </citation>
    <scope>NUCLEOTIDE SEQUENCE [LARGE SCALE GENOMIC DNA]</scope>
    <source>
        <strain evidence="2 3">MCM B 1447</strain>
    </source>
</reference>
<organism evidence="2 3">
    <name type="scientific">Methanothermobacter tenebrarum</name>
    <dbReference type="NCBI Taxonomy" id="680118"/>
    <lineage>
        <taxon>Archaea</taxon>
        <taxon>Methanobacteriati</taxon>
        <taxon>Methanobacteriota</taxon>
        <taxon>Methanomada group</taxon>
        <taxon>Methanobacteria</taxon>
        <taxon>Methanobacteriales</taxon>
        <taxon>Methanobacteriaceae</taxon>
        <taxon>Methanothermobacter</taxon>
    </lineage>
</organism>
<dbReference type="Proteomes" id="UP000249782">
    <property type="component" value="Unassembled WGS sequence"/>
</dbReference>
<protein>
    <submittedName>
        <fullName evidence="2">Uncharacterized protein</fullName>
    </submittedName>
</protein>
<accession>A0A328PEC9</accession>
<evidence type="ECO:0000313" key="3">
    <source>
        <dbReference type="Proteomes" id="UP000249782"/>
    </source>
</evidence>
<keyword evidence="1" id="KW-0812">Transmembrane</keyword>
<proteinExistence type="predicted"/>
<gene>
    <name evidence="2" type="ORF">DPC56_00345</name>
</gene>
<keyword evidence="1" id="KW-1133">Transmembrane helix</keyword>
<keyword evidence="1" id="KW-0472">Membrane</keyword>
<name>A0A328PEC9_9EURY</name>
<dbReference type="EMBL" id="QLOE01000001">
    <property type="protein sequence ID" value="RAO79773.1"/>
    <property type="molecule type" value="Genomic_DNA"/>
</dbReference>
<dbReference type="RefSeq" id="WP_112093083.1">
    <property type="nucleotide sequence ID" value="NZ_QLOE01000001.1"/>
</dbReference>
<evidence type="ECO:0000256" key="1">
    <source>
        <dbReference type="SAM" id="Phobius"/>
    </source>
</evidence>
<keyword evidence="3" id="KW-1185">Reference proteome</keyword>
<sequence>MEQATKILLVVCFILVAILGFISGIIYTEFPLKNPISPKIEKPSNGGLIPSTDEGAEWHELGTFKGSDDDYRCFNIQGDKFKVVMSAVPMITYQPNSMQVDVIKDNSIVATKTIEWGATEYPNKKREIIEVTSGPGKYCIMVYSVDLENWQVTIWDYY</sequence>
<dbReference type="AlphaFoldDB" id="A0A328PEC9"/>
<evidence type="ECO:0000313" key="2">
    <source>
        <dbReference type="EMBL" id="RAO79773.1"/>
    </source>
</evidence>